<evidence type="ECO:0000256" key="2">
    <source>
        <dbReference type="ARBA" id="ARBA00007998"/>
    </source>
</evidence>
<name>A0A292YMM0_9BACL</name>
<protein>
    <submittedName>
        <fullName evidence="9">Spore gernimation protein</fullName>
    </submittedName>
</protein>
<dbReference type="PANTHER" id="PTHR34975">
    <property type="entry name" value="SPORE GERMINATION PROTEIN A2"/>
    <property type="match status" value="1"/>
</dbReference>
<dbReference type="EMBL" id="BDUF01000049">
    <property type="protein sequence ID" value="GAX90139.1"/>
    <property type="molecule type" value="Genomic_DNA"/>
</dbReference>
<evidence type="ECO:0000256" key="3">
    <source>
        <dbReference type="ARBA" id="ARBA00022448"/>
    </source>
</evidence>
<dbReference type="GO" id="GO:0009847">
    <property type="term" value="P:spore germination"/>
    <property type="evidence" value="ECO:0007669"/>
    <property type="project" value="InterPro"/>
</dbReference>
<feature type="transmembrane region" description="Helical" evidence="8">
    <location>
        <begin position="7"/>
        <end position="26"/>
    </location>
</feature>
<comment type="similarity">
    <text evidence="2">Belongs to the amino acid-polyamine-organocation (APC) superfamily. Spore germination protein (SGP) (TC 2.A.3.9) family.</text>
</comment>
<dbReference type="GO" id="GO:0016020">
    <property type="term" value="C:membrane"/>
    <property type="evidence" value="ECO:0007669"/>
    <property type="project" value="UniProtKB-SubCell"/>
</dbReference>
<evidence type="ECO:0000256" key="1">
    <source>
        <dbReference type="ARBA" id="ARBA00004141"/>
    </source>
</evidence>
<dbReference type="AlphaFoldDB" id="A0A292YMM0"/>
<dbReference type="OrthoDB" id="2716906at2"/>
<keyword evidence="6 8" id="KW-1133">Transmembrane helix</keyword>
<keyword evidence="3" id="KW-0813">Transport</keyword>
<feature type="transmembrane region" description="Helical" evidence="8">
    <location>
        <begin position="57"/>
        <end position="80"/>
    </location>
</feature>
<accession>A0A292YMM0</accession>
<keyword evidence="5 8" id="KW-0812">Transmembrane</keyword>
<evidence type="ECO:0000256" key="6">
    <source>
        <dbReference type="ARBA" id="ARBA00022989"/>
    </source>
</evidence>
<evidence type="ECO:0000256" key="8">
    <source>
        <dbReference type="SAM" id="Phobius"/>
    </source>
</evidence>
<evidence type="ECO:0000256" key="4">
    <source>
        <dbReference type="ARBA" id="ARBA00022544"/>
    </source>
</evidence>
<reference evidence="10" key="1">
    <citation type="submission" date="2017-07" db="EMBL/GenBank/DDBJ databases">
        <title>Draft genome sequence of Effusibacillus lacus strain skLN1.</title>
        <authorList>
            <person name="Watanabe M."/>
            <person name="Kojima H."/>
            <person name="Fukui M."/>
        </authorList>
    </citation>
    <scope>NUCLEOTIDE SEQUENCE [LARGE SCALE GENOMIC DNA]</scope>
    <source>
        <strain evidence="10">skLN1</strain>
    </source>
</reference>
<keyword evidence="10" id="KW-1185">Reference proteome</keyword>
<feature type="transmembrane region" description="Helical" evidence="8">
    <location>
        <begin position="116"/>
        <end position="138"/>
    </location>
</feature>
<evidence type="ECO:0000256" key="5">
    <source>
        <dbReference type="ARBA" id="ARBA00022692"/>
    </source>
</evidence>
<comment type="subcellular location">
    <subcellularLocation>
        <location evidence="1">Membrane</location>
        <topology evidence="1">Multi-pass membrane protein</topology>
    </subcellularLocation>
</comment>
<gene>
    <name evidence="9" type="ORF">EFBL_1765</name>
</gene>
<keyword evidence="4" id="KW-0309">Germination</keyword>
<evidence type="ECO:0000313" key="10">
    <source>
        <dbReference type="Proteomes" id="UP000217785"/>
    </source>
</evidence>
<sequence>MVGLAAVLSITFIYAMLVFLAIGVFHTETLKTLVWPTLEMIKAVELPGGFLERIESLFLTVWTMTIFSTIAISHFLVGQALGQLFNRDSKRFVYAAVPVVYIGAMTPQNVVELFQFGKIVSIAGILFMAGISPILLLIARIRRLGNYGEK</sequence>
<proteinExistence type="inferred from homology"/>
<dbReference type="Proteomes" id="UP000217785">
    <property type="component" value="Unassembled WGS sequence"/>
</dbReference>
<organism evidence="9 10">
    <name type="scientific">Effusibacillus lacus</name>
    <dbReference type="NCBI Taxonomy" id="1348429"/>
    <lineage>
        <taxon>Bacteria</taxon>
        <taxon>Bacillati</taxon>
        <taxon>Bacillota</taxon>
        <taxon>Bacilli</taxon>
        <taxon>Bacillales</taxon>
        <taxon>Alicyclobacillaceae</taxon>
        <taxon>Effusibacillus</taxon>
    </lineage>
</organism>
<feature type="transmembrane region" description="Helical" evidence="8">
    <location>
        <begin position="92"/>
        <end position="110"/>
    </location>
</feature>
<dbReference type="PANTHER" id="PTHR34975:SF2">
    <property type="entry name" value="SPORE GERMINATION PROTEIN A2"/>
    <property type="match status" value="1"/>
</dbReference>
<keyword evidence="7 8" id="KW-0472">Membrane</keyword>
<dbReference type="Pfam" id="PF03845">
    <property type="entry name" value="Spore_permease"/>
    <property type="match status" value="1"/>
</dbReference>
<evidence type="ECO:0000313" key="9">
    <source>
        <dbReference type="EMBL" id="GAX90139.1"/>
    </source>
</evidence>
<evidence type="ECO:0000256" key="7">
    <source>
        <dbReference type="ARBA" id="ARBA00023136"/>
    </source>
</evidence>
<comment type="caution">
    <text evidence="9">The sequence shown here is derived from an EMBL/GenBank/DDBJ whole genome shotgun (WGS) entry which is preliminary data.</text>
</comment>
<dbReference type="InterPro" id="IPR004761">
    <property type="entry name" value="Spore_GerAB"/>
</dbReference>